<feature type="compositionally biased region" description="Pro residues" evidence="1">
    <location>
        <begin position="147"/>
        <end position="157"/>
    </location>
</feature>
<sequence>MPNTSSSGSYPHHHLQHQQHQQVHLPHHHQLGASGLVYTNQSNVLNSNNPDACSLFDPVSSRLPLSLGGNQSCSASISSLPTTPPGQLLFAGTLTSRPTASSQSPSSSTVNATSVSSSQPHQTSIFPPGSLNAAAAASSMMINTPSHLPPPPPPPPLQTSGQPHPAIAYVAGLAQPEALLHAHTSPSSPDIFFWSPTGIQTCELGPLVCLWTWHS</sequence>
<feature type="region of interest" description="Disordered" evidence="1">
    <location>
        <begin position="142"/>
        <end position="161"/>
    </location>
</feature>
<feature type="region of interest" description="Disordered" evidence="1">
    <location>
        <begin position="88"/>
        <end position="130"/>
    </location>
</feature>
<dbReference type="EMBL" id="CAAALY010026887">
    <property type="protein sequence ID" value="VEL16036.1"/>
    <property type="molecule type" value="Genomic_DNA"/>
</dbReference>
<protein>
    <submittedName>
        <fullName evidence="2">Uncharacterized protein</fullName>
    </submittedName>
</protein>
<name>A0A448WN74_9PLAT</name>
<keyword evidence="3" id="KW-1185">Reference proteome</keyword>
<proteinExistence type="predicted"/>
<accession>A0A448WN74</accession>
<dbReference type="Proteomes" id="UP000784294">
    <property type="component" value="Unassembled WGS sequence"/>
</dbReference>
<feature type="compositionally biased region" description="Low complexity" evidence="1">
    <location>
        <begin position="95"/>
        <end position="119"/>
    </location>
</feature>
<gene>
    <name evidence="2" type="ORF">PXEA_LOCUS9476</name>
</gene>
<organism evidence="2 3">
    <name type="scientific">Protopolystoma xenopodis</name>
    <dbReference type="NCBI Taxonomy" id="117903"/>
    <lineage>
        <taxon>Eukaryota</taxon>
        <taxon>Metazoa</taxon>
        <taxon>Spiralia</taxon>
        <taxon>Lophotrochozoa</taxon>
        <taxon>Platyhelminthes</taxon>
        <taxon>Monogenea</taxon>
        <taxon>Polyopisthocotylea</taxon>
        <taxon>Polystomatidea</taxon>
        <taxon>Polystomatidae</taxon>
        <taxon>Protopolystoma</taxon>
    </lineage>
</organism>
<evidence type="ECO:0000313" key="2">
    <source>
        <dbReference type="EMBL" id="VEL16036.1"/>
    </source>
</evidence>
<evidence type="ECO:0000313" key="3">
    <source>
        <dbReference type="Proteomes" id="UP000784294"/>
    </source>
</evidence>
<evidence type="ECO:0000256" key="1">
    <source>
        <dbReference type="SAM" id="MobiDB-lite"/>
    </source>
</evidence>
<comment type="caution">
    <text evidence="2">The sequence shown here is derived from an EMBL/GenBank/DDBJ whole genome shotgun (WGS) entry which is preliminary data.</text>
</comment>
<dbReference type="AlphaFoldDB" id="A0A448WN74"/>
<reference evidence="2" key="1">
    <citation type="submission" date="2018-11" db="EMBL/GenBank/DDBJ databases">
        <authorList>
            <consortium name="Pathogen Informatics"/>
        </authorList>
    </citation>
    <scope>NUCLEOTIDE SEQUENCE</scope>
</reference>
<feature type="region of interest" description="Disordered" evidence="1">
    <location>
        <begin position="1"/>
        <end position="26"/>
    </location>
</feature>